<dbReference type="RefSeq" id="WP_086046987.1">
    <property type="nucleotide sequence ID" value="NZ_CP017889.1"/>
</dbReference>
<accession>A0A1W6V294</accession>
<feature type="transmembrane region" description="Helical" evidence="1">
    <location>
        <begin position="53"/>
        <end position="72"/>
    </location>
</feature>
<evidence type="ECO:0000313" key="2">
    <source>
        <dbReference type="EMBL" id="ARP19262.1"/>
    </source>
</evidence>
<organism evidence="2">
    <name type="scientific">Vibrio alginolyticus</name>
    <dbReference type="NCBI Taxonomy" id="663"/>
    <lineage>
        <taxon>Bacteria</taxon>
        <taxon>Pseudomonadati</taxon>
        <taxon>Pseudomonadota</taxon>
        <taxon>Gammaproteobacteria</taxon>
        <taxon>Vibrionales</taxon>
        <taxon>Vibrionaceae</taxon>
        <taxon>Vibrio</taxon>
    </lineage>
</organism>
<sequence>MLDFLKKLTFLIFFTGLASWCGLGAYNLIHTVENVGINPVIRVSGYLNNTSSFVLFGFFLPSIPMALLNIANGIQLPKLTLRLMLFGALIFALIGHYFDTSLRKGIETSNYIECTSKRELTLKHSSRIYVLPPAKCDDLT</sequence>
<proteinExistence type="predicted"/>
<dbReference type="AlphaFoldDB" id="A0A1W6V294"/>
<gene>
    <name evidence="2" type="ORF">K05K4_24380</name>
</gene>
<name>A0A1W6V294_VIBAL</name>
<protein>
    <submittedName>
        <fullName evidence="2">Uncharacterized protein</fullName>
    </submittedName>
</protein>
<reference evidence="2" key="1">
    <citation type="submission" date="2016-10" db="EMBL/GenBank/DDBJ databases">
        <title>The High Quality Genome of Vibrio alginolyticus K01M1.</title>
        <authorList>
            <person name="Wendling C."/>
            <person name="Chibani C.M."/>
            <person name="Hertel R."/>
            <person name="Sproer C."/>
            <person name="Bunk B."/>
            <person name="Overmann J."/>
            <person name="Roth O."/>
            <person name="Liesegang H."/>
        </authorList>
    </citation>
    <scope>NUCLEOTIDE SEQUENCE</scope>
    <source>
        <strain evidence="2">K05K4</strain>
    </source>
</reference>
<keyword evidence="1" id="KW-1133">Transmembrane helix</keyword>
<dbReference type="EMBL" id="CP017902">
    <property type="protein sequence ID" value="ARP19262.1"/>
    <property type="molecule type" value="Genomic_DNA"/>
</dbReference>
<feature type="transmembrane region" description="Helical" evidence="1">
    <location>
        <begin position="79"/>
        <end position="98"/>
    </location>
</feature>
<keyword evidence="1" id="KW-0472">Membrane</keyword>
<keyword evidence="1" id="KW-0812">Transmembrane</keyword>
<evidence type="ECO:0000256" key="1">
    <source>
        <dbReference type="SAM" id="Phobius"/>
    </source>
</evidence>